<name>A0A1L7T351_FUSMA</name>
<sequence length="112" mass="12304">MPSSIVDQFNHPIEAIGINVDGQPAIFDPSPGGRLFVPQRRFGSASTRGVSRPWFRSNHTLGGTSRLGVTDTTSPRHNSMPQQYVPLEDCYEDDLFENASDSSCSVSESLFE</sequence>
<protein>
    <submittedName>
        <fullName evidence="2">Uncharacterized protein</fullName>
    </submittedName>
</protein>
<dbReference type="RefSeq" id="XP_041680798.1">
    <property type="nucleotide sequence ID" value="XM_041830101.1"/>
</dbReference>
<accession>A0A1L7T351</accession>
<dbReference type="Proteomes" id="UP000184255">
    <property type="component" value="Unassembled WGS sequence"/>
</dbReference>
<comment type="caution">
    <text evidence="2">The sequence shown here is derived from an EMBL/GenBank/DDBJ whole genome shotgun (WGS) entry which is preliminary data.</text>
</comment>
<organism evidence="2 3">
    <name type="scientific">Fusarium mangiferae</name>
    <name type="common">Mango malformation disease fungus</name>
    <dbReference type="NCBI Taxonomy" id="192010"/>
    <lineage>
        <taxon>Eukaryota</taxon>
        <taxon>Fungi</taxon>
        <taxon>Dikarya</taxon>
        <taxon>Ascomycota</taxon>
        <taxon>Pezizomycotina</taxon>
        <taxon>Sordariomycetes</taxon>
        <taxon>Hypocreomycetidae</taxon>
        <taxon>Hypocreales</taxon>
        <taxon>Nectriaceae</taxon>
        <taxon>Fusarium</taxon>
        <taxon>Fusarium fujikuroi species complex</taxon>
    </lineage>
</organism>
<dbReference type="EMBL" id="FCQH01000004">
    <property type="protein sequence ID" value="CVK91132.1"/>
    <property type="molecule type" value="Genomic_DNA"/>
</dbReference>
<evidence type="ECO:0000313" key="2">
    <source>
        <dbReference type="EMBL" id="CVK91132.1"/>
    </source>
</evidence>
<proteinExistence type="predicted"/>
<dbReference type="VEuPathDB" id="FungiDB:FMAN_09278"/>
<keyword evidence="3" id="KW-1185">Reference proteome</keyword>
<evidence type="ECO:0000313" key="3">
    <source>
        <dbReference type="Proteomes" id="UP000184255"/>
    </source>
</evidence>
<feature type="compositionally biased region" description="Polar residues" evidence="1">
    <location>
        <begin position="70"/>
        <end position="82"/>
    </location>
</feature>
<dbReference type="AlphaFoldDB" id="A0A1L7T351"/>
<gene>
    <name evidence="2" type="ORF">FMAN_09278</name>
</gene>
<reference evidence="3" key="1">
    <citation type="journal article" date="2016" name="Genome Biol. Evol.">
        <title>Comparative 'omics' of the Fusarium fujikuroi species complex highlights differences in genetic potential and metabolite synthesis.</title>
        <authorList>
            <person name="Niehaus E.-M."/>
            <person name="Muensterkoetter M."/>
            <person name="Proctor R.H."/>
            <person name="Brown D.W."/>
            <person name="Sharon A."/>
            <person name="Idan Y."/>
            <person name="Oren-Young L."/>
            <person name="Sieber C.M."/>
            <person name="Novak O."/>
            <person name="Pencik A."/>
            <person name="Tarkowska D."/>
            <person name="Hromadova K."/>
            <person name="Freeman S."/>
            <person name="Maymon M."/>
            <person name="Elazar M."/>
            <person name="Youssef S.A."/>
            <person name="El-Shabrawy E.S.M."/>
            <person name="Shalaby A.B.A."/>
            <person name="Houterman P."/>
            <person name="Brock N.L."/>
            <person name="Burkhardt I."/>
            <person name="Tsavkelova E.A."/>
            <person name="Dickschat J.S."/>
            <person name="Galuszka P."/>
            <person name="Gueldener U."/>
            <person name="Tudzynski B."/>
        </authorList>
    </citation>
    <scope>NUCLEOTIDE SEQUENCE [LARGE SCALE GENOMIC DNA]</scope>
    <source>
        <strain evidence="3">MRC7560</strain>
    </source>
</reference>
<evidence type="ECO:0000256" key="1">
    <source>
        <dbReference type="SAM" id="MobiDB-lite"/>
    </source>
</evidence>
<feature type="region of interest" description="Disordered" evidence="1">
    <location>
        <begin position="46"/>
        <end position="83"/>
    </location>
</feature>
<dbReference type="GeneID" id="65088537"/>